<gene>
    <name evidence="1" type="primary">UTP4</name>
    <name evidence="1" type="synonym">utp4</name>
</gene>
<name>A0A8C9SNM7_SCLFO</name>
<dbReference type="InterPro" id="IPR036322">
    <property type="entry name" value="WD40_repeat_dom_sf"/>
</dbReference>
<dbReference type="Gene3D" id="2.130.10.10">
    <property type="entry name" value="YVTN repeat-like/Quinoprotein amine dehydrogenase"/>
    <property type="match status" value="3"/>
</dbReference>
<dbReference type="PANTHER" id="PTHR44163">
    <property type="entry name" value="U3 SMALL NUCLEOLAR RNA-ASSOCIATED PROTEIN 4 HOMOLOG"/>
    <property type="match status" value="1"/>
</dbReference>
<dbReference type="GeneTree" id="ENSGT00940000153533"/>
<reference evidence="1" key="3">
    <citation type="submission" date="2025-09" db="UniProtKB">
        <authorList>
            <consortium name="Ensembl"/>
        </authorList>
    </citation>
    <scope>IDENTIFICATION</scope>
</reference>
<reference evidence="1 2" key="1">
    <citation type="submission" date="2019-04" db="EMBL/GenBank/DDBJ databases">
        <authorList>
            <consortium name="Wellcome Sanger Institute Data Sharing"/>
        </authorList>
    </citation>
    <scope>NUCLEOTIDE SEQUENCE [LARGE SCALE GENOMIC DNA]</scope>
</reference>
<dbReference type="Proteomes" id="UP000694397">
    <property type="component" value="Chromosome 7"/>
</dbReference>
<dbReference type="GO" id="GO:0030686">
    <property type="term" value="C:90S preribosome"/>
    <property type="evidence" value="ECO:0007669"/>
    <property type="project" value="InterPro"/>
</dbReference>
<dbReference type="SMART" id="SM00320">
    <property type="entry name" value="WD40"/>
    <property type="match status" value="10"/>
</dbReference>
<dbReference type="Ensembl" id="ENSSFOT00015035866.2">
    <property type="protein sequence ID" value="ENSSFOP00015035479.2"/>
    <property type="gene ID" value="ENSSFOG00015022605.2"/>
</dbReference>
<dbReference type="GO" id="GO:0061007">
    <property type="term" value="P:hepaticobiliary system process"/>
    <property type="evidence" value="ECO:0007669"/>
    <property type="project" value="Ensembl"/>
</dbReference>
<dbReference type="GO" id="GO:0003723">
    <property type="term" value="F:RNA binding"/>
    <property type="evidence" value="ECO:0007669"/>
    <property type="project" value="TreeGrafter"/>
</dbReference>
<dbReference type="PANTHER" id="PTHR44163:SF1">
    <property type="entry name" value="U3 SMALL NUCLEOLAR RNA-ASSOCIATED PROTEIN 4 HOMOLOG"/>
    <property type="match status" value="1"/>
</dbReference>
<keyword evidence="2" id="KW-1185">Reference proteome</keyword>
<dbReference type="GO" id="GO:0032040">
    <property type="term" value="C:small-subunit processome"/>
    <property type="evidence" value="ECO:0007669"/>
    <property type="project" value="TreeGrafter"/>
</dbReference>
<accession>A0A8C9SNM7</accession>
<dbReference type="Pfam" id="PF00400">
    <property type="entry name" value="WD40"/>
    <property type="match status" value="2"/>
</dbReference>
<reference evidence="1" key="2">
    <citation type="submission" date="2025-08" db="UniProtKB">
        <authorList>
            <consortium name="Ensembl"/>
        </authorList>
    </citation>
    <scope>IDENTIFICATION</scope>
</reference>
<organism evidence="1 2">
    <name type="scientific">Scleropages formosus</name>
    <name type="common">Asian bonytongue</name>
    <name type="synonym">Osteoglossum formosum</name>
    <dbReference type="NCBI Taxonomy" id="113540"/>
    <lineage>
        <taxon>Eukaryota</taxon>
        <taxon>Metazoa</taxon>
        <taxon>Chordata</taxon>
        <taxon>Craniata</taxon>
        <taxon>Vertebrata</taxon>
        <taxon>Euteleostomi</taxon>
        <taxon>Actinopterygii</taxon>
        <taxon>Neopterygii</taxon>
        <taxon>Teleostei</taxon>
        <taxon>Osteoglossocephala</taxon>
        <taxon>Osteoglossomorpha</taxon>
        <taxon>Osteoglossiformes</taxon>
        <taxon>Osteoglossidae</taxon>
        <taxon>Scleropages</taxon>
    </lineage>
</organism>
<dbReference type="OrthoDB" id="8883818at2759"/>
<protein>
    <submittedName>
        <fullName evidence="1">UTP4 small subunit processome component</fullName>
    </submittedName>
</protein>
<dbReference type="FunFam" id="2.130.10.10:FF:000441">
    <property type="entry name" value="U3 small nucleolar RNA-associated protein 4 homolog"/>
    <property type="match status" value="1"/>
</dbReference>
<proteinExistence type="predicted"/>
<dbReference type="InterPro" id="IPR046351">
    <property type="entry name" value="UTP4"/>
</dbReference>
<dbReference type="InterPro" id="IPR001680">
    <property type="entry name" value="WD40_rpt"/>
</dbReference>
<dbReference type="FunFam" id="2.130.10.10:FF:000638">
    <property type="entry name" value="U3 small nucleolar RNA-associated protein 4 homolog"/>
    <property type="match status" value="1"/>
</dbReference>
<dbReference type="GO" id="GO:0000462">
    <property type="term" value="P:maturation of SSU-rRNA from tricistronic rRNA transcript (SSU-rRNA, 5.8S rRNA, LSU-rRNA)"/>
    <property type="evidence" value="ECO:0007669"/>
    <property type="project" value="InterPro"/>
</dbReference>
<dbReference type="InterPro" id="IPR015943">
    <property type="entry name" value="WD40/YVTN_repeat-like_dom_sf"/>
</dbReference>
<dbReference type="GO" id="GO:0034455">
    <property type="term" value="C:t-UTP complex"/>
    <property type="evidence" value="ECO:0007669"/>
    <property type="project" value="TreeGrafter"/>
</dbReference>
<sequence length="685" mass="76806">MGEFKVHRVRFFGYMPSGIRCMSFNERAERLALGRLDGTLEIFNFKDSFYQEKVIPGNDSRSVEAVCWVAERLFTAGLNGEITEYDLENLCPKYSLDAFGGPIWTVACNAQGTHLAVGCEDGSIKLFEILPEKIRFERNLDRQKGRVLSLSWHESGTRIAAGMLDMIRIFDVQSGHATHRMLVDRGVSGMRNHECVVWCVAFLSDLTVISTDSSGKVQVWNAAMGILSSTHLVSKSDVLSLAVSKDESSFVVGTSEGTVVQFQFLANILGGDEKAWVRTKTFKPHTHDVRALAEIGTAVVSGGLDTQLVVRPLLDKVDIMSYDNVLHKIHFPHRSLVSCAQKAGMLLFQFPAQLEVWRLGESEGRGKPGDTLFVKKNPEKLLQLKRKGEDHISCSAISPCGGWLAYSTVSSLRVYRLQCDEHVSISKVPKLPKVLRSAHQLSFSDDSSKLFAASTHSMVHVISLSQSECKHLHTFKPKSGSTEPVHLLAASKDGKWLAAANRGCEIHIYNLHKLKVPHCTVPIYGSCPTAMGIHPTSNNLLMVHADRQIFEYSIVEKQYTDWSRRVQREGLHKLWLERDTPVTHVTFNPRNAAQFMLHDTYMFCIIDQSLPLPDNKCQFYNQITLKSLSEQERLSHAHAFKMCTKYQHLLFLGLLDDESLVVVQRPLTDIASQLPAPVRLKKFAT</sequence>
<dbReference type="SUPFAM" id="SSF50978">
    <property type="entry name" value="WD40 repeat-like"/>
    <property type="match status" value="2"/>
</dbReference>
<evidence type="ECO:0000313" key="1">
    <source>
        <dbReference type="Ensembl" id="ENSSFOP00015035479.2"/>
    </source>
</evidence>
<evidence type="ECO:0000313" key="2">
    <source>
        <dbReference type="Proteomes" id="UP000694397"/>
    </source>
</evidence>
<dbReference type="AlphaFoldDB" id="A0A8C9SNM7"/>